<name>A0A9E2P196_9BACT</name>
<dbReference type="InterPro" id="IPR036782">
    <property type="entry name" value="NE0471-like_N"/>
</dbReference>
<dbReference type="Proteomes" id="UP000823865">
    <property type="component" value="Unassembled WGS sequence"/>
</dbReference>
<gene>
    <name evidence="1" type="ORF">H9789_03360</name>
</gene>
<comment type="caution">
    <text evidence="1">The sequence shown here is derived from an EMBL/GenBank/DDBJ whole genome shotgun (WGS) entry which is preliminary data.</text>
</comment>
<dbReference type="InterPro" id="IPR018841">
    <property type="entry name" value="DUF2442"/>
</dbReference>
<dbReference type="AlphaFoldDB" id="A0A9E2P196"/>
<sequence length="77" mass="8999">MINIKSAKYVSDYILELTFNTGEVKRFDFSSLYNEGICKKLQDKDYFKDFTLDGFTVDWNNEIGFAPEYLYENGVSV</sequence>
<dbReference type="SUPFAM" id="SSF143880">
    <property type="entry name" value="NE0471 N-terminal domain-like"/>
    <property type="match status" value="1"/>
</dbReference>
<accession>A0A9E2P196</accession>
<organism evidence="1 2">
    <name type="scientific">Candidatus Paraprevotella stercoravium</name>
    <dbReference type="NCBI Taxonomy" id="2838725"/>
    <lineage>
        <taxon>Bacteria</taxon>
        <taxon>Pseudomonadati</taxon>
        <taxon>Bacteroidota</taxon>
        <taxon>Bacteroidia</taxon>
        <taxon>Bacteroidales</taxon>
        <taxon>Prevotellaceae</taxon>
        <taxon>Paraprevotella</taxon>
    </lineage>
</organism>
<reference evidence="1" key="1">
    <citation type="journal article" date="2021" name="PeerJ">
        <title>Extensive microbial diversity within the chicken gut microbiome revealed by metagenomics and culture.</title>
        <authorList>
            <person name="Gilroy R."/>
            <person name="Ravi A."/>
            <person name="Getino M."/>
            <person name="Pursley I."/>
            <person name="Horton D.L."/>
            <person name="Alikhan N.F."/>
            <person name="Baker D."/>
            <person name="Gharbi K."/>
            <person name="Hall N."/>
            <person name="Watson M."/>
            <person name="Adriaenssens E.M."/>
            <person name="Foster-Nyarko E."/>
            <person name="Jarju S."/>
            <person name="Secka A."/>
            <person name="Antonio M."/>
            <person name="Oren A."/>
            <person name="Chaudhuri R.R."/>
            <person name="La Ragione R."/>
            <person name="Hildebrand F."/>
            <person name="Pallen M.J."/>
        </authorList>
    </citation>
    <scope>NUCLEOTIDE SEQUENCE</scope>
    <source>
        <strain evidence="1">G3-2149</strain>
    </source>
</reference>
<reference evidence="1" key="2">
    <citation type="submission" date="2021-04" db="EMBL/GenBank/DDBJ databases">
        <authorList>
            <person name="Gilroy R."/>
        </authorList>
    </citation>
    <scope>NUCLEOTIDE SEQUENCE</scope>
    <source>
        <strain evidence="1">G3-2149</strain>
    </source>
</reference>
<evidence type="ECO:0000313" key="2">
    <source>
        <dbReference type="Proteomes" id="UP000823865"/>
    </source>
</evidence>
<evidence type="ECO:0000313" key="1">
    <source>
        <dbReference type="EMBL" id="MBU3852861.1"/>
    </source>
</evidence>
<dbReference type="Gene3D" id="3.30.2020.10">
    <property type="entry name" value="NE0471-like N-terminal domain"/>
    <property type="match status" value="1"/>
</dbReference>
<protein>
    <submittedName>
        <fullName evidence="1">DUF2442 domain-containing protein</fullName>
    </submittedName>
</protein>
<dbReference type="Pfam" id="PF10387">
    <property type="entry name" value="DUF2442"/>
    <property type="match status" value="1"/>
</dbReference>
<dbReference type="EMBL" id="JAHLFU010000062">
    <property type="protein sequence ID" value="MBU3852861.1"/>
    <property type="molecule type" value="Genomic_DNA"/>
</dbReference>
<proteinExistence type="predicted"/>